<name>A0A0S2SIU7_9GAMM</name>
<keyword evidence="6" id="KW-1185">Reference proteome</keyword>
<evidence type="ECO:0000313" key="3">
    <source>
        <dbReference type="EMBL" id="ALP41633.1"/>
    </source>
</evidence>
<organism evidence="3 5">
    <name type="scientific">Aeromonas schubertii</name>
    <dbReference type="NCBI Taxonomy" id="652"/>
    <lineage>
        <taxon>Bacteria</taxon>
        <taxon>Pseudomonadati</taxon>
        <taxon>Pseudomonadota</taxon>
        <taxon>Gammaproteobacteria</taxon>
        <taxon>Aeromonadales</taxon>
        <taxon>Aeromonadaceae</taxon>
        <taxon>Aeromonas</taxon>
    </lineage>
</organism>
<dbReference type="STRING" id="652.WL1483_2214"/>
<feature type="domain" description="UPF0033" evidence="2">
    <location>
        <begin position="4"/>
        <end position="28"/>
    </location>
</feature>
<proteinExistence type="inferred from homology"/>
<reference evidence="4 6" key="3">
    <citation type="submission" date="2021-09" db="EMBL/GenBank/DDBJ databases">
        <title>Aeromonas schubertii isolated from Asian sea bass.</title>
        <authorList>
            <person name="Pinpimai K."/>
        </authorList>
    </citation>
    <scope>NUCLEOTIDE SEQUENCE [LARGE SCALE GENOMIC DNA]</scope>
    <source>
        <strain evidence="4 6">CHULA2021a</strain>
    </source>
</reference>
<reference evidence="5" key="1">
    <citation type="submission" date="2015-10" db="EMBL/GenBank/DDBJ databases">
        <title>Complete Genome Sequence of Aeromonas schubertii strain WL1483.</title>
        <authorList>
            <person name="Liu L."/>
        </authorList>
    </citation>
    <scope>NUCLEOTIDE SEQUENCE [LARGE SCALE GENOMIC DNA]</scope>
    <source>
        <strain evidence="5">WL1483</strain>
    </source>
</reference>
<protein>
    <submittedName>
        <fullName evidence="4">Sulfurtransferase TusA family protein</fullName>
    </submittedName>
</protein>
<gene>
    <name evidence="4" type="ORF">LA374_08480</name>
    <name evidence="3" type="ORF">WL1483_2214</name>
</gene>
<comment type="similarity">
    <text evidence="1">Belongs to the sulfur carrier protein TusA family.</text>
</comment>
<evidence type="ECO:0000259" key="2">
    <source>
        <dbReference type="PROSITE" id="PS01148"/>
    </source>
</evidence>
<dbReference type="OrthoDB" id="9797352at2"/>
<dbReference type="EMBL" id="CP013067">
    <property type="protein sequence ID" value="ALP41633.1"/>
    <property type="molecule type" value="Genomic_DNA"/>
</dbReference>
<dbReference type="InterPro" id="IPR036868">
    <property type="entry name" value="TusA-like_sf"/>
</dbReference>
<dbReference type="Proteomes" id="UP000058114">
    <property type="component" value="Chromosome"/>
</dbReference>
<dbReference type="AlphaFoldDB" id="A0A0S2SIU7"/>
<evidence type="ECO:0000313" key="4">
    <source>
        <dbReference type="EMBL" id="MBZ6066242.1"/>
    </source>
</evidence>
<dbReference type="PANTHER" id="PTHR33279">
    <property type="entry name" value="SULFUR CARRIER PROTEIN YEDF-RELATED"/>
    <property type="match status" value="1"/>
</dbReference>
<sequence length="77" mass="9140">MERVDLRALRCPEPLIRVKLWLREAATGETRELLLSDPGSRRDIPRYLTRMGHHWETCEESADHLHLRVQVCHKELL</sequence>
<evidence type="ECO:0000256" key="1">
    <source>
        <dbReference type="ARBA" id="ARBA00008984"/>
    </source>
</evidence>
<reference evidence="3 5" key="2">
    <citation type="journal article" date="2016" name="Genome Announc.">
        <title>Complete Genome Sequence of the Highly Virulent Aeromonas schubertii Strain WL1483, Isolated from Diseased Snakehead Fish (Channa argus) in China.</title>
        <authorList>
            <person name="Liu L."/>
            <person name="Li N."/>
            <person name="Zhang D."/>
            <person name="Fu X."/>
            <person name="Shi C."/>
            <person name="Lin Q."/>
            <person name="Hao G."/>
        </authorList>
    </citation>
    <scope>NUCLEOTIDE SEQUENCE [LARGE SCALE GENOMIC DNA]</scope>
    <source>
        <strain evidence="3 5">WL1483</strain>
    </source>
</reference>
<dbReference type="CDD" id="cd00291">
    <property type="entry name" value="SirA_YedF_YeeD"/>
    <property type="match status" value="1"/>
</dbReference>
<dbReference type="PATRIC" id="fig|652.5.peg.1163"/>
<evidence type="ECO:0000313" key="6">
    <source>
        <dbReference type="Proteomes" id="UP000774958"/>
    </source>
</evidence>
<dbReference type="EMBL" id="JAIRBT010000009">
    <property type="protein sequence ID" value="MBZ6066242.1"/>
    <property type="molecule type" value="Genomic_DNA"/>
</dbReference>
<dbReference type="Gene3D" id="3.30.110.40">
    <property type="entry name" value="TusA-like domain"/>
    <property type="match status" value="1"/>
</dbReference>
<accession>A0A0S2SIU7</accession>
<dbReference type="PANTHER" id="PTHR33279:SF19">
    <property type="entry name" value="SSL1707 PROTEIN"/>
    <property type="match status" value="1"/>
</dbReference>
<dbReference type="InterPro" id="IPR001455">
    <property type="entry name" value="TusA-like"/>
</dbReference>
<dbReference type="Pfam" id="PF01206">
    <property type="entry name" value="TusA"/>
    <property type="match status" value="1"/>
</dbReference>
<dbReference type="KEGG" id="asr:WL1483_2214"/>
<evidence type="ECO:0000313" key="5">
    <source>
        <dbReference type="Proteomes" id="UP000058114"/>
    </source>
</evidence>
<dbReference type="SUPFAM" id="SSF64307">
    <property type="entry name" value="SirA-like"/>
    <property type="match status" value="1"/>
</dbReference>
<dbReference type="RefSeq" id="WP_050665042.1">
    <property type="nucleotide sequence ID" value="NZ_CDDB01000011.1"/>
</dbReference>
<dbReference type="PROSITE" id="PS01148">
    <property type="entry name" value="UPF0033"/>
    <property type="match status" value="1"/>
</dbReference>
<dbReference type="Proteomes" id="UP000774958">
    <property type="component" value="Unassembled WGS sequence"/>
</dbReference>